<evidence type="ECO:0000313" key="5">
    <source>
        <dbReference type="Proteomes" id="UP000070412"/>
    </source>
</evidence>
<reference evidence="5" key="1">
    <citation type="journal article" date="2020" name="PLoS Negl. Trop. Dis.">
        <title>High-quality nuclear genome for Sarcoptes scabiei-A critical resource for a neglected parasite.</title>
        <authorList>
            <person name="Korhonen P.K."/>
            <person name="Gasser R.B."/>
            <person name="Ma G."/>
            <person name="Wang T."/>
            <person name="Stroehlein A.J."/>
            <person name="Young N.D."/>
            <person name="Ang C.S."/>
            <person name="Fernando D.D."/>
            <person name="Lu H.C."/>
            <person name="Taylor S."/>
            <person name="Reynolds S.L."/>
            <person name="Mofiz E."/>
            <person name="Najaraj S.H."/>
            <person name="Gowda H."/>
            <person name="Madugundu A."/>
            <person name="Renuse S."/>
            <person name="Holt D."/>
            <person name="Pandey A."/>
            <person name="Papenfuss A.T."/>
            <person name="Fischer K."/>
        </authorList>
    </citation>
    <scope>NUCLEOTIDE SEQUENCE [LARGE SCALE GENOMIC DNA]</scope>
</reference>
<accession>A0A834RJS0</accession>
<organism evidence="3">
    <name type="scientific">Sarcoptes scabiei</name>
    <name type="common">Itch mite</name>
    <name type="synonym">Acarus scabiei</name>
    <dbReference type="NCBI Taxonomy" id="52283"/>
    <lineage>
        <taxon>Eukaryota</taxon>
        <taxon>Metazoa</taxon>
        <taxon>Ecdysozoa</taxon>
        <taxon>Arthropoda</taxon>
        <taxon>Chelicerata</taxon>
        <taxon>Arachnida</taxon>
        <taxon>Acari</taxon>
        <taxon>Acariformes</taxon>
        <taxon>Sarcoptiformes</taxon>
        <taxon>Astigmata</taxon>
        <taxon>Psoroptidia</taxon>
        <taxon>Sarcoptoidea</taxon>
        <taxon>Sarcoptidae</taxon>
        <taxon>Sarcoptinae</taxon>
        <taxon>Sarcoptes</taxon>
    </lineage>
</organism>
<sequence length="95" mass="10703">MADENEEIDIDLNDPEVGKAAVKIQAGFKNFMAKKKNPNESPKKSNPPIVDNGENRNEAEKVKRSSECKCDRDQQNSDQIENERNEAIDQSLANK</sequence>
<feature type="region of interest" description="Disordered" evidence="2">
    <location>
        <begin position="32"/>
        <end position="95"/>
    </location>
</feature>
<evidence type="ECO:0000313" key="4">
    <source>
        <dbReference type="EnsemblMetazoa" id="KAF7495338.1"/>
    </source>
</evidence>
<proteinExistence type="inferred from homology"/>
<dbReference type="PANTHER" id="PTHR15359:SF8">
    <property type="entry name" value="PROTEIN CBG01055"/>
    <property type="match status" value="1"/>
</dbReference>
<dbReference type="AlphaFoldDB" id="A0A834RJS0"/>
<protein>
    <submittedName>
        <fullName evidence="3 4">Uncharacterized protein</fullName>
    </submittedName>
</protein>
<keyword evidence="5" id="KW-1185">Reference proteome</keyword>
<dbReference type="EMBL" id="WVUK01000048">
    <property type="protein sequence ID" value="KAF7495338.1"/>
    <property type="molecule type" value="Genomic_DNA"/>
</dbReference>
<evidence type="ECO:0000313" key="3">
    <source>
        <dbReference type="EMBL" id="KAF7495338.1"/>
    </source>
</evidence>
<feature type="compositionally biased region" description="Basic and acidic residues" evidence="2">
    <location>
        <begin position="53"/>
        <end position="87"/>
    </location>
</feature>
<dbReference type="Proteomes" id="UP000070412">
    <property type="component" value="Unassembled WGS sequence"/>
</dbReference>
<reference evidence="4" key="3">
    <citation type="submission" date="2022-06" db="UniProtKB">
        <authorList>
            <consortium name="EnsemblMetazoa"/>
        </authorList>
    </citation>
    <scope>IDENTIFICATION</scope>
</reference>
<reference evidence="3" key="2">
    <citation type="submission" date="2020-01" db="EMBL/GenBank/DDBJ databases">
        <authorList>
            <person name="Korhonen P.K.K."/>
            <person name="Guangxu M.G."/>
            <person name="Wang T.W."/>
            <person name="Stroehlein A.J.S."/>
            <person name="Young N.D."/>
            <person name="Ang C.-S.A."/>
            <person name="Fernando D.W.F."/>
            <person name="Lu H.L."/>
            <person name="Taylor S.T."/>
            <person name="Ehtesham M.E.M."/>
            <person name="Najaraj S.H.N."/>
            <person name="Harsha G.H.G."/>
            <person name="Madugundu A.M."/>
            <person name="Renuse S.R."/>
            <person name="Holt D.H."/>
            <person name="Pandey A.P."/>
            <person name="Papenfuss A.P."/>
            <person name="Gasser R.B.G."/>
            <person name="Fischer K.F."/>
        </authorList>
    </citation>
    <scope>NUCLEOTIDE SEQUENCE</scope>
    <source>
        <strain evidence="3">SSS_KF_BRIS2020</strain>
    </source>
</reference>
<name>A0A834RJS0_SARSC</name>
<gene>
    <name evidence="3" type="ORF">SSS_2671</name>
</gene>
<dbReference type="PANTHER" id="PTHR15359">
    <property type="entry name" value="IG-LIKE DOMAIN-CONTAINING PROTEIN"/>
    <property type="match status" value="1"/>
</dbReference>
<dbReference type="InterPro" id="IPR052142">
    <property type="entry name" value="Calmodulin_Regulator_PCP4-like"/>
</dbReference>
<evidence type="ECO:0000256" key="2">
    <source>
        <dbReference type="SAM" id="MobiDB-lite"/>
    </source>
</evidence>
<evidence type="ECO:0000256" key="1">
    <source>
        <dbReference type="ARBA" id="ARBA00038017"/>
    </source>
</evidence>
<dbReference type="PROSITE" id="PS50096">
    <property type="entry name" value="IQ"/>
    <property type="match status" value="1"/>
</dbReference>
<comment type="similarity">
    <text evidence="1">Belongs to the PCP4 family.</text>
</comment>
<dbReference type="EnsemblMetazoa" id="SSS_2671s_mrna">
    <property type="protein sequence ID" value="KAF7495338.1"/>
    <property type="gene ID" value="SSS_2671"/>
</dbReference>